<reference evidence="2" key="1">
    <citation type="submission" date="2015-09" db="EMBL/GenBank/DDBJ databases">
        <title>De novo assembly of Pectinophora gossypiella (Pink Bollworm) gut transcriptome.</title>
        <authorList>
            <person name="Tassone E.E."/>
        </authorList>
    </citation>
    <scope>NUCLEOTIDE SEQUENCE</scope>
</reference>
<gene>
    <name evidence="2" type="ORF">g.17165</name>
</gene>
<feature type="compositionally biased region" description="Low complexity" evidence="1">
    <location>
        <begin position="116"/>
        <end position="132"/>
    </location>
</feature>
<feature type="compositionally biased region" description="Low complexity" evidence="1">
    <location>
        <begin position="146"/>
        <end position="158"/>
    </location>
</feature>
<feature type="non-terminal residue" evidence="2">
    <location>
        <position position="1"/>
    </location>
</feature>
<feature type="region of interest" description="Disordered" evidence="1">
    <location>
        <begin position="61"/>
        <end position="85"/>
    </location>
</feature>
<proteinExistence type="predicted"/>
<accession>A0A1E1VYK3</accession>
<feature type="region of interest" description="Disordered" evidence="1">
    <location>
        <begin position="101"/>
        <end position="173"/>
    </location>
</feature>
<dbReference type="EMBL" id="GDQN01011249">
    <property type="protein sequence ID" value="JAT79805.1"/>
    <property type="molecule type" value="Transcribed_RNA"/>
</dbReference>
<protein>
    <submittedName>
        <fullName evidence="2">Uncharacterized protein</fullName>
    </submittedName>
</protein>
<feature type="compositionally biased region" description="Polar residues" evidence="1">
    <location>
        <begin position="104"/>
        <end position="115"/>
    </location>
</feature>
<dbReference type="OrthoDB" id="10071234at2759"/>
<evidence type="ECO:0000256" key="1">
    <source>
        <dbReference type="SAM" id="MobiDB-lite"/>
    </source>
</evidence>
<organism evidence="2">
    <name type="scientific">Pectinophora gossypiella</name>
    <name type="common">Cotton pink bollworm</name>
    <name type="synonym">Depressaria gossypiella</name>
    <dbReference type="NCBI Taxonomy" id="13191"/>
    <lineage>
        <taxon>Eukaryota</taxon>
        <taxon>Metazoa</taxon>
        <taxon>Ecdysozoa</taxon>
        <taxon>Arthropoda</taxon>
        <taxon>Hexapoda</taxon>
        <taxon>Insecta</taxon>
        <taxon>Pterygota</taxon>
        <taxon>Neoptera</taxon>
        <taxon>Endopterygota</taxon>
        <taxon>Lepidoptera</taxon>
        <taxon>Glossata</taxon>
        <taxon>Ditrysia</taxon>
        <taxon>Gelechioidea</taxon>
        <taxon>Gelechiidae</taxon>
        <taxon>Apatetrinae</taxon>
        <taxon>Pectinophora</taxon>
    </lineage>
</organism>
<evidence type="ECO:0000313" key="2">
    <source>
        <dbReference type="EMBL" id="JAT79805.1"/>
    </source>
</evidence>
<name>A0A1E1VYK3_PECGO</name>
<dbReference type="AlphaFoldDB" id="A0A1E1VYK3"/>
<sequence length="173" mass="18564">VIRHHPIQRTLLSATARQYRLLLELEGSAYLTTEKEILLLKMTSTPFNVGLSDNKRLSSRVLRPPGGAHTDIFGAEPEPLKTRRHIPSGSVHVSTIGVDIRAPTNGTESHEQNGQASSEAAPPPETASTNNADNTGVNENPAKTEAPVAAQQPANAPAKRVRVPPGGFSSRLW</sequence>